<organism evidence="1 2">
    <name type="scientific">Leclercia adecarboxylata</name>
    <dbReference type="NCBI Taxonomy" id="83655"/>
    <lineage>
        <taxon>Bacteria</taxon>
        <taxon>Pseudomonadati</taxon>
        <taxon>Pseudomonadota</taxon>
        <taxon>Gammaproteobacteria</taxon>
        <taxon>Enterobacterales</taxon>
        <taxon>Enterobacteriaceae</taxon>
        <taxon>Leclercia</taxon>
    </lineage>
</organism>
<comment type="caution">
    <text evidence="1">The sequence shown here is derived from an EMBL/GenBank/DDBJ whole genome shotgun (WGS) entry which is preliminary data.</text>
</comment>
<sequence length="371" mass="40632">MENMNIVTAEQQAPNTISASNAIFNVQALTQLQAVAGLMAQAAVTVPEHLRGNPADCMAIIMQAMQWGMNPYAVAQKTHLVNGVLGYEAQLVNAVISSSNAIVGRFHYEYEGDWSKCASMREEIVKKPAKGGGTYDKKEMVRGWTSADEQGLSVRVGAVIRGESEITWGEPVFLSSVITRNSPLWISNPKQQIAYLALKYWARLYCPAVVLGVYTPDEVEQRAEKEINPAPAQRVSLADIKGDTVTTTHSAQESAANIDAMADEFRDRIEAAQDVDNAKAVRADIETAKNTLGSALYTELKNKAVKRYHLVDARNKVEAAINSLPQPGEPDGAERFEEAERVLASAKRHLGDELHDKFSITLADMKPEYVA</sequence>
<name>A0A855EYV6_9ENTR</name>
<dbReference type="InterPro" id="IPR018330">
    <property type="entry name" value="RecT_fam"/>
</dbReference>
<evidence type="ECO:0000313" key="2">
    <source>
        <dbReference type="Proteomes" id="UP000222768"/>
    </source>
</evidence>
<accession>A0A855EYV6</accession>
<evidence type="ECO:0000313" key="1">
    <source>
        <dbReference type="EMBL" id="PHH07054.1"/>
    </source>
</evidence>
<proteinExistence type="predicted"/>
<dbReference type="GO" id="GO:0006259">
    <property type="term" value="P:DNA metabolic process"/>
    <property type="evidence" value="ECO:0007669"/>
    <property type="project" value="InterPro"/>
</dbReference>
<reference evidence="2" key="1">
    <citation type="submission" date="2017-09" db="EMBL/GenBank/DDBJ databases">
        <title>FDA dAtabase for Regulatory Grade micrObial Sequences (FDA-ARGOS): Supporting development and validation of Infectious Disease Dx tests.</title>
        <authorList>
            <person name="Minogue T."/>
            <person name="Wolcott M."/>
            <person name="Wasieloski L."/>
            <person name="Aguilar W."/>
            <person name="Moore D."/>
            <person name="Tallon L."/>
            <person name="Sadzewicz L."/>
            <person name="Ott S."/>
            <person name="Zhao X."/>
            <person name="Nagaraj S."/>
            <person name="Vavikolanu K."/>
            <person name="Aluvathingal J."/>
            <person name="Nadendla S."/>
            <person name="Sichtig H."/>
        </authorList>
    </citation>
    <scope>NUCLEOTIDE SEQUENCE [LARGE SCALE GENOMIC DNA]</scope>
    <source>
        <strain evidence="2">FDAARGOS_404</strain>
    </source>
</reference>
<dbReference type="Proteomes" id="UP000222768">
    <property type="component" value="Unassembled WGS sequence"/>
</dbReference>
<dbReference type="Pfam" id="PF03837">
    <property type="entry name" value="RecT"/>
    <property type="match status" value="1"/>
</dbReference>
<protein>
    <submittedName>
        <fullName evidence="1">Enterohemolysin</fullName>
    </submittedName>
</protein>
<dbReference type="RefSeq" id="WP_032612110.1">
    <property type="nucleotide sequence ID" value="NZ_CP083630.1"/>
</dbReference>
<dbReference type="EMBL" id="PDLK01000002">
    <property type="protein sequence ID" value="PHH07054.1"/>
    <property type="molecule type" value="Genomic_DNA"/>
</dbReference>
<dbReference type="GO" id="GO:0003677">
    <property type="term" value="F:DNA binding"/>
    <property type="evidence" value="ECO:0007669"/>
    <property type="project" value="InterPro"/>
</dbReference>
<gene>
    <name evidence="1" type="ORF">CRX53_13070</name>
</gene>
<dbReference type="AlphaFoldDB" id="A0A855EYV6"/>